<keyword evidence="2" id="KW-1003">Cell membrane</keyword>
<feature type="transmembrane region" description="Helical" evidence="10">
    <location>
        <begin position="264"/>
        <end position="285"/>
    </location>
</feature>
<organism evidence="12 13">
    <name type="scientific">Astyanax mexicanus</name>
    <name type="common">Blind cave fish</name>
    <name type="synonym">Astyanax fasciatus mexicanus</name>
    <dbReference type="NCBI Taxonomy" id="7994"/>
    <lineage>
        <taxon>Eukaryota</taxon>
        <taxon>Metazoa</taxon>
        <taxon>Chordata</taxon>
        <taxon>Craniata</taxon>
        <taxon>Vertebrata</taxon>
        <taxon>Euteleostomi</taxon>
        <taxon>Actinopterygii</taxon>
        <taxon>Neopterygii</taxon>
        <taxon>Teleostei</taxon>
        <taxon>Ostariophysi</taxon>
        <taxon>Characiformes</taxon>
        <taxon>Characoidei</taxon>
        <taxon>Acestrorhamphidae</taxon>
        <taxon>Acestrorhamphinae</taxon>
        <taxon>Astyanax</taxon>
    </lineage>
</organism>
<reference evidence="12" key="4">
    <citation type="submission" date="2025-09" db="UniProtKB">
        <authorList>
            <consortium name="Ensembl"/>
        </authorList>
    </citation>
    <scope>IDENTIFICATION</scope>
</reference>
<feature type="transmembrane region" description="Helical" evidence="10">
    <location>
        <begin position="137"/>
        <end position="156"/>
    </location>
</feature>
<evidence type="ECO:0000256" key="6">
    <source>
        <dbReference type="ARBA" id="ARBA00023136"/>
    </source>
</evidence>
<dbReference type="GO" id="GO:0016493">
    <property type="term" value="F:C-C chemokine receptor activity"/>
    <property type="evidence" value="ECO:0007669"/>
    <property type="project" value="TreeGrafter"/>
</dbReference>
<evidence type="ECO:0000313" key="13">
    <source>
        <dbReference type="Proteomes" id="UP000018467"/>
    </source>
</evidence>
<proteinExistence type="predicted"/>
<dbReference type="eggNOG" id="KOG3656">
    <property type="taxonomic scope" value="Eukaryota"/>
</dbReference>
<evidence type="ECO:0000313" key="12">
    <source>
        <dbReference type="Ensembl" id="ENSAMXP00000026166.2"/>
    </source>
</evidence>
<dbReference type="FunFam" id="1.20.1070.10:FF:000109">
    <property type="entry name" value="Leukotriene B4 receptor"/>
    <property type="match status" value="1"/>
</dbReference>
<keyword evidence="3 10" id="KW-0812">Transmembrane</keyword>
<keyword evidence="7" id="KW-0675">Receptor</keyword>
<dbReference type="InParanoid" id="W5LT06"/>
<comment type="subcellular location">
    <subcellularLocation>
        <location evidence="1">Cell membrane</location>
        <topology evidence="1">Multi-pass membrane protein</topology>
    </subcellularLocation>
</comment>
<dbReference type="InterPro" id="IPR050119">
    <property type="entry name" value="CCR1-9-like"/>
</dbReference>
<dbReference type="PROSITE" id="PS50262">
    <property type="entry name" value="G_PROTEIN_RECEP_F1_2"/>
    <property type="match status" value="1"/>
</dbReference>
<name>W5LT06_ASTMX</name>
<feature type="transmembrane region" description="Helical" evidence="10">
    <location>
        <begin position="184"/>
        <end position="204"/>
    </location>
</feature>
<dbReference type="GO" id="GO:0019722">
    <property type="term" value="P:calcium-mediated signaling"/>
    <property type="evidence" value="ECO:0007669"/>
    <property type="project" value="TreeGrafter"/>
</dbReference>
<dbReference type="GO" id="GO:0019957">
    <property type="term" value="F:C-C chemokine binding"/>
    <property type="evidence" value="ECO:0007669"/>
    <property type="project" value="TreeGrafter"/>
</dbReference>
<keyword evidence="9" id="KW-0807">Transducer</keyword>
<evidence type="ECO:0000256" key="10">
    <source>
        <dbReference type="SAM" id="Phobius"/>
    </source>
</evidence>
<dbReference type="Ensembl" id="ENSAMXT00000026187.2">
    <property type="protein sequence ID" value="ENSAMXP00000026166.2"/>
    <property type="gene ID" value="ENSAMXG00000025461.2"/>
</dbReference>
<dbReference type="GO" id="GO:0007204">
    <property type="term" value="P:positive regulation of cytosolic calcium ion concentration"/>
    <property type="evidence" value="ECO:0007669"/>
    <property type="project" value="TreeGrafter"/>
</dbReference>
<keyword evidence="6 10" id="KW-0472">Membrane</keyword>
<dbReference type="PANTHER" id="PTHR10489:SF946">
    <property type="entry name" value="LEUKOTRIENE B4 RECEPTOR 1-LIKE"/>
    <property type="match status" value="1"/>
</dbReference>
<evidence type="ECO:0000256" key="3">
    <source>
        <dbReference type="ARBA" id="ARBA00022692"/>
    </source>
</evidence>
<dbReference type="Pfam" id="PF00001">
    <property type="entry name" value="7tm_1"/>
    <property type="match status" value="1"/>
</dbReference>
<dbReference type="GO" id="GO:0004974">
    <property type="term" value="F:leukotriene receptor activity"/>
    <property type="evidence" value="ECO:0007669"/>
    <property type="project" value="UniProtKB-ARBA"/>
</dbReference>
<keyword evidence="8" id="KW-0325">Glycoprotein</keyword>
<evidence type="ECO:0000256" key="1">
    <source>
        <dbReference type="ARBA" id="ARBA00004651"/>
    </source>
</evidence>
<dbReference type="GO" id="GO:0006955">
    <property type="term" value="P:immune response"/>
    <property type="evidence" value="ECO:0007669"/>
    <property type="project" value="TreeGrafter"/>
</dbReference>
<evidence type="ECO:0000256" key="8">
    <source>
        <dbReference type="ARBA" id="ARBA00023180"/>
    </source>
</evidence>
<evidence type="ECO:0000256" key="2">
    <source>
        <dbReference type="ARBA" id="ARBA00022475"/>
    </source>
</evidence>
<accession>W5LT06</accession>
<protein>
    <submittedName>
        <fullName evidence="12">Zgc:194202</fullName>
    </submittedName>
</protein>
<reference evidence="13" key="1">
    <citation type="submission" date="2013-03" db="EMBL/GenBank/DDBJ databases">
        <authorList>
            <person name="Jeffery W."/>
            <person name="Warren W."/>
            <person name="Wilson R.K."/>
        </authorList>
    </citation>
    <scope>NUCLEOTIDE SEQUENCE</scope>
    <source>
        <strain evidence="13">female</strain>
    </source>
</reference>
<dbReference type="InterPro" id="IPR000276">
    <property type="entry name" value="GPCR_Rhodpsn"/>
</dbReference>
<evidence type="ECO:0000256" key="9">
    <source>
        <dbReference type="ARBA" id="ARBA00023224"/>
    </source>
</evidence>
<reference evidence="13" key="2">
    <citation type="journal article" date="2014" name="Nat. Commun.">
        <title>The cavefish genome reveals candidate genes for eye loss.</title>
        <authorList>
            <person name="McGaugh S.E."/>
            <person name="Gross J.B."/>
            <person name="Aken B."/>
            <person name="Blin M."/>
            <person name="Borowsky R."/>
            <person name="Chalopin D."/>
            <person name="Hinaux H."/>
            <person name="Jeffery W.R."/>
            <person name="Keene A."/>
            <person name="Ma L."/>
            <person name="Minx P."/>
            <person name="Murphy D."/>
            <person name="O'Quin K.E."/>
            <person name="Retaux S."/>
            <person name="Rohner N."/>
            <person name="Searle S.M."/>
            <person name="Stahl B.A."/>
            <person name="Tabin C."/>
            <person name="Volff J.N."/>
            <person name="Yoshizawa M."/>
            <person name="Warren W.C."/>
        </authorList>
    </citation>
    <scope>NUCLEOTIDE SEQUENCE [LARGE SCALE GENOMIC DNA]</scope>
    <source>
        <strain evidence="13">female</strain>
    </source>
</reference>
<dbReference type="Proteomes" id="UP000018467">
    <property type="component" value="Unassembled WGS sequence"/>
</dbReference>
<dbReference type="GO" id="GO:0009897">
    <property type="term" value="C:external side of plasma membrane"/>
    <property type="evidence" value="ECO:0007669"/>
    <property type="project" value="TreeGrafter"/>
</dbReference>
<dbReference type="GO" id="GO:0060326">
    <property type="term" value="P:cell chemotaxis"/>
    <property type="evidence" value="ECO:0007669"/>
    <property type="project" value="TreeGrafter"/>
</dbReference>
<dbReference type="Gene3D" id="1.20.1070.10">
    <property type="entry name" value="Rhodopsin 7-helix transmembrane proteins"/>
    <property type="match status" value="1"/>
</dbReference>
<evidence type="ECO:0000259" key="11">
    <source>
        <dbReference type="PROSITE" id="PS50262"/>
    </source>
</evidence>
<keyword evidence="4 10" id="KW-1133">Transmembrane helix</keyword>
<dbReference type="AlphaFoldDB" id="W5LT06"/>
<dbReference type="InterPro" id="IPR017452">
    <property type="entry name" value="GPCR_Rhodpsn_7TM"/>
</dbReference>
<evidence type="ECO:0000256" key="4">
    <source>
        <dbReference type="ARBA" id="ARBA00022989"/>
    </source>
</evidence>
<dbReference type="GeneTree" id="ENSGT00950000182966"/>
<sequence length="308" mass="34615">MQYGVGRNISSNISLPSSPETLATSSVLGLCFALGVPGNILVLVLLSRWLKTGGSFTPRLMMSLGVSDLMTLLLLPVWIYSLLHDWVFGLALCKILSYVVYWSLYSSMLCVTILSVQRYVQVLHPQKWANLRARGHNGIVGGIWILSGLLSCYSLVQRRVTTGKDGRLHCRAYFQNYSERVTTLVWETSVLFALPFPVLVYFYVRLHRGVSQSAFITTHRMTRLVIRIVLTFFFFWVPHHINNITLIVAVLIGHEQLLKFAEAGSNVTGALTFINSCVNPFVYAFSARALRQPRPGTDSLQTDQSSFF</sequence>
<keyword evidence="13" id="KW-1185">Reference proteome</keyword>
<keyword evidence="5" id="KW-0297">G-protein coupled receptor</keyword>
<feature type="transmembrane region" description="Helical" evidence="10">
    <location>
        <begin position="27"/>
        <end position="50"/>
    </location>
</feature>
<evidence type="ECO:0000256" key="7">
    <source>
        <dbReference type="ARBA" id="ARBA00023170"/>
    </source>
</evidence>
<feature type="domain" description="G-protein coupled receptors family 1 profile" evidence="11">
    <location>
        <begin position="38"/>
        <end position="283"/>
    </location>
</feature>
<feature type="transmembrane region" description="Helical" evidence="10">
    <location>
        <begin position="62"/>
        <end position="83"/>
    </location>
</feature>
<evidence type="ECO:0000256" key="5">
    <source>
        <dbReference type="ARBA" id="ARBA00023040"/>
    </source>
</evidence>
<feature type="transmembrane region" description="Helical" evidence="10">
    <location>
        <begin position="95"/>
        <end position="116"/>
    </location>
</feature>
<dbReference type="SUPFAM" id="SSF81321">
    <property type="entry name" value="Family A G protein-coupled receptor-like"/>
    <property type="match status" value="1"/>
</dbReference>
<dbReference type="PANTHER" id="PTHR10489">
    <property type="entry name" value="CELL ADHESION MOLECULE"/>
    <property type="match status" value="1"/>
</dbReference>
<dbReference type="PRINTS" id="PR00237">
    <property type="entry name" value="GPCRRHODOPSN"/>
</dbReference>
<reference evidence="12" key="3">
    <citation type="submission" date="2025-08" db="UniProtKB">
        <authorList>
            <consortium name="Ensembl"/>
        </authorList>
    </citation>
    <scope>IDENTIFICATION</scope>
</reference>
<dbReference type="HOGENOM" id="CLU_009579_8_0_1"/>
<feature type="transmembrane region" description="Helical" evidence="10">
    <location>
        <begin position="224"/>
        <end position="252"/>
    </location>
</feature>